<feature type="transmembrane region" description="Helical" evidence="8">
    <location>
        <begin position="52"/>
        <end position="70"/>
    </location>
</feature>
<comment type="subcellular location">
    <subcellularLocation>
        <location evidence="1">Cell membrane</location>
        <topology evidence="1">Multi-pass membrane protein</topology>
    </subcellularLocation>
</comment>
<dbReference type="Pfam" id="PF12821">
    <property type="entry name" value="ThrE_2"/>
    <property type="match status" value="1"/>
</dbReference>
<keyword evidence="6 8" id="KW-0472">Membrane</keyword>
<name>S0NLN3_9ENTE</name>
<gene>
    <name evidence="10" type="ORF">OMQ_01782</name>
</gene>
<comment type="similarity">
    <text evidence="7">Belongs to the ThrE exporter (TC 2.A.79) family.</text>
</comment>
<dbReference type="GO" id="GO:0005886">
    <property type="term" value="C:plasma membrane"/>
    <property type="evidence" value="ECO:0007669"/>
    <property type="project" value="UniProtKB-SubCell"/>
</dbReference>
<evidence type="ECO:0000259" key="9">
    <source>
        <dbReference type="Pfam" id="PF12821"/>
    </source>
</evidence>
<evidence type="ECO:0000256" key="1">
    <source>
        <dbReference type="ARBA" id="ARBA00004651"/>
    </source>
</evidence>
<evidence type="ECO:0000256" key="6">
    <source>
        <dbReference type="ARBA" id="ARBA00023136"/>
    </source>
</evidence>
<dbReference type="RefSeq" id="WP_016175554.1">
    <property type="nucleotide sequence ID" value="NZ_KE136389.1"/>
</dbReference>
<dbReference type="PATRIC" id="fig|1139996.3.peg.1754"/>
<dbReference type="PANTHER" id="PTHR34390">
    <property type="entry name" value="UPF0442 PROTEIN YJJB-RELATED"/>
    <property type="match status" value="1"/>
</dbReference>
<sequence length="155" mass="16946">MMLFVHIIASFFSTVAFGVLTNIPRRALLASGITGCIGWLIYVGIHSHGGGLGVANFLATFVIGCFSIFFSRKKRIPMIIFNIPSLVPLVPGGPAYKAVRELVLGNNTVAFENIMIVMVTAGSIASAFMMTSLVERIIIKWKKSTLHKKFNKKIN</sequence>
<evidence type="ECO:0000256" key="2">
    <source>
        <dbReference type="ARBA" id="ARBA00022475"/>
    </source>
</evidence>
<evidence type="ECO:0000313" key="11">
    <source>
        <dbReference type="Proteomes" id="UP000014136"/>
    </source>
</evidence>
<keyword evidence="11" id="KW-1185">Reference proteome</keyword>
<evidence type="ECO:0000313" key="10">
    <source>
        <dbReference type="EMBL" id="EOT27868.1"/>
    </source>
</evidence>
<feature type="transmembrane region" description="Helical" evidence="8">
    <location>
        <begin position="114"/>
        <end position="134"/>
    </location>
</feature>
<feature type="transmembrane region" description="Helical" evidence="8">
    <location>
        <begin position="28"/>
        <end position="45"/>
    </location>
</feature>
<evidence type="ECO:0000256" key="7">
    <source>
        <dbReference type="ARBA" id="ARBA00034125"/>
    </source>
</evidence>
<dbReference type="STRING" id="41997.RV16_GL000721"/>
<dbReference type="PANTHER" id="PTHR34390:SF1">
    <property type="entry name" value="SUCCINATE TRANSPORTER SUBUNIT YJJB-RELATED"/>
    <property type="match status" value="1"/>
</dbReference>
<dbReference type="HOGENOM" id="CLU_117642_3_0_9"/>
<keyword evidence="5 8" id="KW-1133">Transmembrane helix</keyword>
<proteinExistence type="inferred from homology"/>
<dbReference type="eggNOG" id="COG3610">
    <property type="taxonomic scope" value="Bacteria"/>
</dbReference>
<evidence type="ECO:0000256" key="3">
    <source>
        <dbReference type="ARBA" id="ARBA00022519"/>
    </source>
</evidence>
<evidence type="ECO:0000256" key="5">
    <source>
        <dbReference type="ARBA" id="ARBA00022989"/>
    </source>
</evidence>
<dbReference type="EMBL" id="AHYT01000009">
    <property type="protein sequence ID" value="EOT27868.1"/>
    <property type="molecule type" value="Genomic_DNA"/>
</dbReference>
<feature type="domain" description="Threonine/Serine exporter ThrE" evidence="9">
    <location>
        <begin position="7"/>
        <end position="134"/>
    </location>
</feature>
<dbReference type="GO" id="GO:0015744">
    <property type="term" value="P:succinate transport"/>
    <property type="evidence" value="ECO:0007669"/>
    <property type="project" value="TreeGrafter"/>
</dbReference>
<organism evidence="10 11">
    <name type="scientific">Enterococcus saccharolyticus subsp. saccharolyticus ATCC 43076</name>
    <dbReference type="NCBI Taxonomy" id="1139996"/>
    <lineage>
        <taxon>Bacteria</taxon>
        <taxon>Bacillati</taxon>
        <taxon>Bacillota</taxon>
        <taxon>Bacilli</taxon>
        <taxon>Lactobacillales</taxon>
        <taxon>Enterococcaceae</taxon>
        <taxon>Enterococcus</taxon>
    </lineage>
</organism>
<evidence type="ECO:0000256" key="4">
    <source>
        <dbReference type="ARBA" id="ARBA00022692"/>
    </source>
</evidence>
<dbReference type="OrthoDB" id="9810047at2"/>
<dbReference type="InterPro" id="IPR024528">
    <property type="entry name" value="ThrE_2"/>
</dbReference>
<accession>S0NLN3</accession>
<keyword evidence="4 8" id="KW-0812">Transmembrane</keyword>
<comment type="caution">
    <text evidence="10">The sequence shown here is derived from an EMBL/GenBank/DDBJ whole genome shotgun (WGS) entry which is preliminary data.</text>
</comment>
<evidence type="ECO:0000256" key="8">
    <source>
        <dbReference type="SAM" id="Phobius"/>
    </source>
</evidence>
<protein>
    <recommendedName>
        <fullName evidence="9">Threonine/Serine exporter ThrE domain-containing protein</fullName>
    </recommendedName>
</protein>
<keyword evidence="2" id="KW-1003">Cell membrane</keyword>
<dbReference type="InterPro" id="IPR050539">
    <property type="entry name" value="ThrE_Dicarb/AminoAcid_Exp"/>
</dbReference>
<dbReference type="Proteomes" id="UP000014136">
    <property type="component" value="Unassembled WGS sequence"/>
</dbReference>
<dbReference type="AlphaFoldDB" id="S0NLN3"/>
<reference evidence="10 11" key="1">
    <citation type="submission" date="2013-03" db="EMBL/GenBank/DDBJ databases">
        <title>The Genome Sequence of Enterococcus saccharolyticus ATCC_43076 (Illumina only assembly).</title>
        <authorList>
            <consortium name="The Broad Institute Genomics Platform"/>
            <consortium name="The Broad Institute Genome Sequencing Center for Infectious Disease"/>
            <person name="Earl A."/>
            <person name="Russ C."/>
            <person name="Gilmore M."/>
            <person name="Surin D."/>
            <person name="Walker B."/>
            <person name="Young S."/>
            <person name="Zeng Q."/>
            <person name="Gargeya S."/>
            <person name="Fitzgerald M."/>
            <person name="Haas B."/>
            <person name="Abouelleil A."/>
            <person name="Allen A.W."/>
            <person name="Alvarado L."/>
            <person name="Arachchi H.M."/>
            <person name="Berlin A.M."/>
            <person name="Chapman S.B."/>
            <person name="Gainer-Dewar J."/>
            <person name="Goldberg J."/>
            <person name="Griggs A."/>
            <person name="Gujja S."/>
            <person name="Hansen M."/>
            <person name="Howarth C."/>
            <person name="Imamovic A."/>
            <person name="Ireland A."/>
            <person name="Larimer J."/>
            <person name="McCowan C."/>
            <person name="Murphy C."/>
            <person name="Pearson M."/>
            <person name="Poon T.W."/>
            <person name="Priest M."/>
            <person name="Roberts A."/>
            <person name="Saif S."/>
            <person name="Shea T."/>
            <person name="Sisk P."/>
            <person name="Sykes S."/>
            <person name="Wortman J."/>
            <person name="Nusbaum C."/>
            <person name="Birren B."/>
        </authorList>
    </citation>
    <scope>NUCLEOTIDE SEQUENCE [LARGE SCALE GENOMIC DNA]</scope>
    <source>
        <strain evidence="10 11">ATCC 43076</strain>
    </source>
</reference>
<keyword evidence="3" id="KW-0997">Cell inner membrane</keyword>